<dbReference type="InterPro" id="IPR036890">
    <property type="entry name" value="HATPase_C_sf"/>
</dbReference>
<dbReference type="InterPro" id="IPR033479">
    <property type="entry name" value="dCache_1"/>
</dbReference>
<dbReference type="SUPFAM" id="SSF158472">
    <property type="entry name" value="HAMP domain-like"/>
    <property type="match status" value="1"/>
</dbReference>
<keyword evidence="6 8" id="KW-1133">Transmembrane helix</keyword>
<dbReference type="EMBL" id="JABEQB010000024">
    <property type="protein sequence ID" value="NNG67278.1"/>
    <property type="molecule type" value="Genomic_DNA"/>
</dbReference>
<evidence type="ECO:0000313" key="11">
    <source>
        <dbReference type="Proteomes" id="UP000529861"/>
    </source>
</evidence>
<dbReference type="Pfam" id="PF00672">
    <property type="entry name" value="HAMP"/>
    <property type="match status" value="1"/>
</dbReference>
<keyword evidence="2" id="KW-1003">Cell membrane</keyword>
<dbReference type="RefSeq" id="WP_170271147.1">
    <property type="nucleotide sequence ID" value="NZ_JABEQB010000024.1"/>
</dbReference>
<feature type="transmembrane region" description="Helical" evidence="8">
    <location>
        <begin position="6"/>
        <end position="30"/>
    </location>
</feature>
<evidence type="ECO:0000313" key="10">
    <source>
        <dbReference type="EMBL" id="NNG67278.1"/>
    </source>
</evidence>
<protein>
    <submittedName>
        <fullName evidence="10">Sensor histidine kinase</fullName>
    </submittedName>
</protein>
<gene>
    <name evidence="10" type="ORF">HKI81_08590</name>
</gene>
<dbReference type="Gene3D" id="3.30.450.20">
    <property type="entry name" value="PAS domain"/>
    <property type="match status" value="2"/>
</dbReference>
<dbReference type="CDD" id="cd18773">
    <property type="entry name" value="PDC1_HK_sensor"/>
    <property type="match status" value="1"/>
</dbReference>
<dbReference type="GO" id="GO:0005886">
    <property type="term" value="C:plasma membrane"/>
    <property type="evidence" value="ECO:0007669"/>
    <property type="project" value="UniProtKB-SubCell"/>
</dbReference>
<organism evidence="10 11">
    <name type="scientific">Caldanaerobacter subterraneus</name>
    <dbReference type="NCBI Taxonomy" id="911092"/>
    <lineage>
        <taxon>Bacteria</taxon>
        <taxon>Bacillati</taxon>
        <taxon>Bacillota</taxon>
        <taxon>Clostridia</taxon>
        <taxon>Thermoanaerobacterales</taxon>
        <taxon>Thermoanaerobacteraceae</taxon>
        <taxon>Caldanaerobacter</taxon>
    </lineage>
</organism>
<sequence length="568" mass="65846">MLYKKLIFSYILIIIIPLIAVGIVISTVTFKYLNEEMKQTAFQTLNQANKNLSKMFDNMKNALLYISMNRELQYNLSLEESVSTFQINREVTSVRNGILYPGIFNDNYSSVEIFALNKEYYPLRLERNNVMSAKIVENQDWFKKTVELNGKLYWYVNRIYGENLISVSRLVYDVKNFKKPIAVVSVDVEVSKIDTVLSDIKLGKNNKIYLIDDKGELVYSQEDENFRISSLKDVYKNNSGFRFIKLNGKQVMLVYNTISPSGWKLVGVFSLEELNEKANRLKNFIQLVAFISLFSAILLSLYFSYTISQPIIRLSNRMKEIEKGNLDMEIDEKWNGEIGVLYASFNYMIRRIKELIQEVYLSKLREKEAELKALQAQINPHFLYNTLDSINWLAVINGIPDISKITNALASILRYSIDKGNSVTTIENELKYVKDYITIQKMRFKDRFEVYFDIEEEILSYKIIKLILQPIVENAIVHGLEDYEGKGEILIKGYFEDGTVVFEIANNGKPIDLDFVNKLLSSPTNDEKSYGIQNVNERIKLYYGIEYGLFYEVKEGVTIARIKIPAVK</sequence>
<dbReference type="AlphaFoldDB" id="A0A7Y2L7J6"/>
<dbReference type="Gene3D" id="6.10.340.10">
    <property type="match status" value="1"/>
</dbReference>
<dbReference type="Pfam" id="PF06580">
    <property type="entry name" value="His_kinase"/>
    <property type="match status" value="1"/>
</dbReference>
<dbReference type="Proteomes" id="UP000529861">
    <property type="component" value="Unassembled WGS sequence"/>
</dbReference>
<dbReference type="InterPro" id="IPR050640">
    <property type="entry name" value="Bact_2-comp_sensor_kinase"/>
</dbReference>
<comment type="subcellular location">
    <subcellularLocation>
        <location evidence="1">Cell membrane</location>
        <topology evidence="1">Multi-pass membrane protein</topology>
    </subcellularLocation>
</comment>
<dbReference type="SMART" id="SM00304">
    <property type="entry name" value="HAMP"/>
    <property type="match status" value="1"/>
</dbReference>
<evidence type="ECO:0000256" key="8">
    <source>
        <dbReference type="SAM" id="Phobius"/>
    </source>
</evidence>
<dbReference type="InterPro" id="IPR010559">
    <property type="entry name" value="Sig_transdc_His_kin_internal"/>
</dbReference>
<evidence type="ECO:0000256" key="4">
    <source>
        <dbReference type="ARBA" id="ARBA00022679"/>
    </source>
</evidence>
<feature type="domain" description="HAMP" evidence="9">
    <location>
        <begin position="305"/>
        <end position="357"/>
    </location>
</feature>
<proteinExistence type="predicted"/>
<dbReference type="Pfam" id="PF02743">
    <property type="entry name" value="dCache_1"/>
    <property type="match status" value="1"/>
</dbReference>
<keyword evidence="10" id="KW-0418">Kinase</keyword>
<evidence type="ECO:0000259" key="9">
    <source>
        <dbReference type="PROSITE" id="PS50885"/>
    </source>
</evidence>
<keyword evidence="7 8" id="KW-0472">Membrane</keyword>
<evidence type="ECO:0000256" key="2">
    <source>
        <dbReference type="ARBA" id="ARBA00022475"/>
    </source>
</evidence>
<dbReference type="CDD" id="cd06225">
    <property type="entry name" value="HAMP"/>
    <property type="match status" value="1"/>
</dbReference>
<reference evidence="10 11" key="1">
    <citation type="submission" date="2020-04" db="EMBL/GenBank/DDBJ databases">
        <title>Draft genome sequence of Caldanaerobacter sunterraneus. strain 1523vc isolated from Griffin hot spring, Kamchatka, Russia.</title>
        <authorList>
            <person name="Toshchakov S.V."/>
            <person name="Podosokorskaya O.A."/>
            <person name="Kublanov I.V."/>
            <person name="Korzhenkov A."/>
            <person name="Patrushev M.V."/>
        </authorList>
    </citation>
    <scope>NUCLEOTIDE SEQUENCE [LARGE SCALE GENOMIC DNA]</scope>
    <source>
        <strain evidence="10 11">1523vc</strain>
    </source>
</reference>
<evidence type="ECO:0000256" key="7">
    <source>
        <dbReference type="ARBA" id="ARBA00023136"/>
    </source>
</evidence>
<dbReference type="PROSITE" id="PS50885">
    <property type="entry name" value="HAMP"/>
    <property type="match status" value="1"/>
</dbReference>
<comment type="caution">
    <text evidence="10">The sequence shown here is derived from an EMBL/GenBank/DDBJ whole genome shotgun (WGS) entry which is preliminary data.</text>
</comment>
<evidence type="ECO:0000256" key="5">
    <source>
        <dbReference type="ARBA" id="ARBA00022692"/>
    </source>
</evidence>
<keyword evidence="4" id="KW-0808">Transferase</keyword>
<keyword evidence="5 8" id="KW-0812">Transmembrane</keyword>
<dbReference type="InterPro" id="IPR003660">
    <property type="entry name" value="HAMP_dom"/>
</dbReference>
<dbReference type="PANTHER" id="PTHR34220:SF7">
    <property type="entry name" value="SENSOR HISTIDINE KINASE YPDA"/>
    <property type="match status" value="1"/>
</dbReference>
<dbReference type="PANTHER" id="PTHR34220">
    <property type="entry name" value="SENSOR HISTIDINE KINASE YPDA"/>
    <property type="match status" value="1"/>
</dbReference>
<dbReference type="GO" id="GO:0000155">
    <property type="term" value="F:phosphorelay sensor kinase activity"/>
    <property type="evidence" value="ECO:0007669"/>
    <property type="project" value="InterPro"/>
</dbReference>
<evidence type="ECO:0000256" key="1">
    <source>
        <dbReference type="ARBA" id="ARBA00004651"/>
    </source>
</evidence>
<dbReference type="SUPFAM" id="SSF55874">
    <property type="entry name" value="ATPase domain of HSP90 chaperone/DNA topoisomerase II/histidine kinase"/>
    <property type="match status" value="1"/>
</dbReference>
<feature type="transmembrane region" description="Helical" evidence="8">
    <location>
        <begin position="284"/>
        <end position="305"/>
    </location>
</feature>
<evidence type="ECO:0000256" key="3">
    <source>
        <dbReference type="ARBA" id="ARBA00022553"/>
    </source>
</evidence>
<keyword evidence="3" id="KW-0597">Phosphoprotein</keyword>
<evidence type="ECO:0000256" key="6">
    <source>
        <dbReference type="ARBA" id="ARBA00022989"/>
    </source>
</evidence>
<accession>A0A7Y2L7J6</accession>
<dbReference type="Gene3D" id="3.30.565.10">
    <property type="entry name" value="Histidine kinase-like ATPase, C-terminal domain"/>
    <property type="match status" value="1"/>
</dbReference>
<name>A0A7Y2L7J6_9THEO</name>